<reference evidence="2" key="1">
    <citation type="journal article" date="2019" name="Int. J. Syst. Evol. Microbiol.">
        <title>The Global Catalogue of Microorganisms (GCM) 10K type strain sequencing project: providing services to taxonomists for standard genome sequencing and annotation.</title>
        <authorList>
            <consortium name="The Broad Institute Genomics Platform"/>
            <consortium name="The Broad Institute Genome Sequencing Center for Infectious Disease"/>
            <person name="Wu L."/>
            <person name="Ma J."/>
        </authorList>
    </citation>
    <scope>NUCLEOTIDE SEQUENCE [LARGE SCALE GENOMIC DNA]</scope>
    <source>
        <strain evidence="2">KCTC 42501</strain>
    </source>
</reference>
<dbReference type="RefSeq" id="WP_382170010.1">
    <property type="nucleotide sequence ID" value="NZ_JBHRXX010000001.1"/>
</dbReference>
<protein>
    <recommendedName>
        <fullName evidence="3">DUF1837 domain-containing protein</fullName>
    </recommendedName>
</protein>
<evidence type="ECO:0000313" key="1">
    <source>
        <dbReference type="EMBL" id="MFC3682229.1"/>
    </source>
</evidence>
<name>A0ABV7VXI6_9BURK</name>
<comment type="caution">
    <text evidence="1">The sequence shown here is derived from an EMBL/GenBank/DDBJ whole genome shotgun (WGS) entry which is preliminary data.</text>
</comment>
<dbReference type="EMBL" id="JBHRXX010000001">
    <property type="protein sequence ID" value="MFC3682229.1"/>
    <property type="molecule type" value="Genomic_DNA"/>
</dbReference>
<sequence length="254" mass="28189">MSIPTQVQELIDGSGNNFHAKVARWFMAEGWRVSVSPYYMDQTQQKAREIDLVVEKSVSIAAGLGDVVVRLFVECKFVPGYSVFWFTSKNKKAVEQVLCTSGPFRPNNQYTNEHHYLVGDRVAKLFTSSNNRGPDAEPFYKALNQALNGLVSLRLQSAKGSRPAGSSYSVLAVLDFPLVVCSSFAKMFSADFDGQRETEEIRENFQLEVEYAYVSPAGHAAEDLFLLDFVEYDQLPAIAAALETDARVAGFLAT</sequence>
<evidence type="ECO:0000313" key="2">
    <source>
        <dbReference type="Proteomes" id="UP001595729"/>
    </source>
</evidence>
<organism evidence="1 2">
    <name type="scientific">Hydrogenophaga luteola</name>
    <dbReference type="NCBI Taxonomy" id="1591122"/>
    <lineage>
        <taxon>Bacteria</taxon>
        <taxon>Pseudomonadati</taxon>
        <taxon>Pseudomonadota</taxon>
        <taxon>Betaproteobacteria</taxon>
        <taxon>Burkholderiales</taxon>
        <taxon>Comamonadaceae</taxon>
        <taxon>Hydrogenophaga</taxon>
    </lineage>
</organism>
<accession>A0ABV7VXI6</accession>
<dbReference type="Proteomes" id="UP001595729">
    <property type="component" value="Unassembled WGS sequence"/>
</dbReference>
<proteinExistence type="predicted"/>
<keyword evidence="2" id="KW-1185">Reference proteome</keyword>
<gene>
    <name evidence="1" type="ORF">ACFOPI_01415</name>
</gene>
<evidence type="ECO:0008006" key="3">
    <source>
        <dbReference type="Google" id="ProtNLM"/>
    </source>
</evidence>